<proteinExistence type="predicted"/>
<dbReference type="AlphaFoldDB" id="A0A9N8VK61"/>
<name>A0A9N8VK61_9GLOM</name>
<evidence type="ECO:0000313" key="1">
    <source>
        <dbReference type="EMBL" id="CAG8453774.1"/>
    </source>
</evidence>
<organism evidence="1 2">
    <name type="scientific">Ambispora gerdemannii</name>
    <dbReference type="NCBI Taxonomy" id="144530"/>
    <lineage>
        <taxon>Eukaryota</taxon>
        <taxon>Fungi</taxon>
        <taxon>Fungi incertae sedis</taxon>
        <taxon>Mucoromycota</taxon>
        <taxon>Glomeromycotina</taxon>
        <taxon>Glomeromycetes</taxon>
        <taxon>Archaeosporales</taxon>
        <taxon>Ambisporaceae</taxon>
        <taxon>Ambispora</taxon>
    </lineage>
</organism>
<comment type="caution">
    <text evidence="1">The sequence shown here is derived from an EMBL/GenBank/DDBJ whole genome shotgun (WGS) entry which is preliminary data.</text>
</comment>
<accession>A0A9N8VK61</accession>
<dbReference type="Proteomes" id="UP000789831">
    <property type="component" value="Unassembled WGS sequence"/>
</dbReference>
<evidence type="ECO:0000313" key="2">
    <source>
        <dbReference type="Proteomes" id="UP000789831"/>
    </source>
</evidence>
<sequence length="137" mass="14794">MEEEGMLEVKETAAGQSWWVTIIAEIMLQLACSNRTRCLFLLGTEDPSVKVIFVKGGRDGGDVAVKTSEASCFYWNIIPSCGIFAVDWSSNGGVVGEKEDKTPTEGSESHGVCGNCGSKISMMRRNGIEGEGHKKKT</sequence>
<dbReference type="EMBL" id="CAJVPL010000141">
    <property type="protein sequence ID" value="CAG8453774.1"/>
    <property type="molecule type" value="Genomic_DNA"/>
</dbReference>
<gene>
    <name evidence="1" type="ORF">AGERDE_LOCUS1881</name>
</gene>
<reference evidence="1" key="1">
    <citation type="submission" date="2021-06" db="EMBL/GenBank/DDBJ databases">
        <authorList>
            <person name="Kallberg Y."/>
            <person name="Tangrot J."/>
            <person name="Rosling A."/>
        </authorList>
    </citation>
    <scope>NUCLEOTIDE SEQUENCE</scope>
    <source>
        <strain evidence="1">MT106</strain>
    </source>
</reference>
<keyword evidence="2" id="KW-1185">Reference proteome</keyword>
<protein>
    <submittedName>
        <fullName evidence="1">13628_t:CDS:1</fullName>
    </submittedName>
</protein>